<accession>A0ABV1IG18</accession>
<proteinExistence type="predicted"/>
<reference evidence="1 2" key="1">
    <citation type="submission" date="2024-04" db="EMBL/GenBank/DDBJ databases">
        <title>Human intestinal bacterial collection.</title>
        <authorList>
            <person name="Pauvert C."/>
            <person name="Hitch T.C.A."/>
            <person name="Clavel T."/>
        </authorList>
    </citation>
    <scope>NUCLEOTIDE SEQUENCE [LARGE SCALE GENOMIC DNA]</scope>
    <source>
        <strain evidence="1 2">CLA-AA-H197</strain>
    </source>
</reference>
<comment type="caution">
    <text evidence="1">The sequence shown here is derived from an EMBL/GenBank/DDBJ whole genome shotgun (WGS) entry which is preliminary data.</text>
</comment>
<dbReference type="Proteomes" id="UP001478817">
    <property type="component" value="Unassembled WGS sequence"/>
</dbReference>
<gene>
    <name evidence="1" type="ORF">AAAT05_05715</name>
</gene>
<protein>
    <submittedName>
        <fullName evidence="1">DUF6290 family protein</fullName>
    </submittedName>
</protein>
<name>A0ABV1IG18_9ACTN</name>
<dbReference type="RefSeq" id="WP_349182447.1">
    <property type="nucleotide sequence ID" value="NZ_JBBNGS010000009.1"/>
</dbReference>
<organism evidence="1 2">
    <name type="scientific">Paratractidigestivibacter faecalis</name>
    <dbReference type="NCBI Taxonomy" id="2292441"/>
    <lineage>
        <taxon>Bacteria</taxon>
        <taxon>Bacillati</taxon>
        <taxon>Actinomycetota</taxon>
        <taxon>Coriobacteriia</taxon>
        <taxon>Coriobacteriales</taxon>
        <taxon>Atopobiaceae</taxon>
        <taxon>Paratractidigestivibacter</taxon>
    </lineage>
</organism>
<keyword evidence="2" id="KW-1185">Reference proteome</keyword>
<evidence type="ECO:0000313" key="2">
    <source>
        <dbReference type="Proteomes" id="UP001478817"/>
    </source>
</evidence>
<dbReference type="Pfam" id="PF19807">
    <property type="entry name" value="DUF6290"/>
    <property type="match status" value="1"/>
</dbReference>
<dbReference type="EMBL" id="JBBNGS010000009">
    <property type="protein sequence ID" value="MEQ2637839.1"/>
    <property type="molecule type" value="Genomic_DNA"/>
</dbReference>
<sequence>MEATTIRFEPEEKSWIQAYADFVGRTFSDVVREAALEMVETAADRQAYEDAVAADDGVRYSTDEVMRMAMEVQ</sequence>
<dbReference type="NCBIfam" id="NF046040">
    <property type="entry name" value="RelB_antitoxin"/>
    <property type="match status" value="1"/>
</dbReference>
<dbReference type="InterPro" id="IPR046257">
    <property type="entry name" value="DUF6290"/>
</dbReference>
<evidence type="ECO:0000313" key="1">
    <source>
        <dbReference type="EMBL" id="MEQ2637839.1"/>
    </source>
</evidence>